<evidence type="ECO:0000313" key="2">
    <source>
        <dbReference type="Proteomes" id="UP000594161"/>
    </source>
</evidence>
<keyword evidence="2" id="KW-1185">Reference proteome</keyword>
<dbReference type="Pfam" id="PF25712">
    <property type="entry name" value="crAss_CARGO2"/>
    <property type="match status" value="1"/>
</dbReference>
<dbReference type="GeneID" id="65130245"/>
<dbReference type="EMBL" id="MT774391">
    <property type="protein sequence ID" value="QOR59638.1"/>
    <property type="molecule type" value="Genomic_DNA"/>
</dbReference>
<dbReference type="InterPro" id="IPR058050">
    <property type="entry name" value="CARGO2"/>
</dbReference>
<sequence>MASRYIVNNSKFKPFSYAEMLAPVQMADTEHKLIEEGLGEMSAKAGMWDKLADQQTSPVAYAQYKAYADDLTKQADLLARQGLTPESRRGLLNMKRRYASEITPIELAASKREELTKAQREAIQRDPSLMFDVNYGTASIDDLLNNPNATYNTISGSELTKRASTMAQNLAKTIQDNPQYSSILGGQYFQQMQQLGYSPQQVMQTIMNDPNAPKELKQVADTIWQESGLDTWDQATQSRARDYINAGLYDAIGTQRYDTQANRGYMSPAESARLEMEKERFNLAKEQAAKDKSTIPLQDGSVIRVIGGGKALRIYPDGRVENYAGNSGIAGAGVKDAAKRGDKPIIIANTNGKWRTGEKGEDVKGTWFGMTRSNAASTWGNYTLDNVNVNDIVTNYNEIPKGALDEMLKVAKEQNIDLDLYDVVRVKASTGRAAGDYDYVLMPKQNIPQAPIAAPATPQVADSINFDVNTGL</sequence>
<protein>
    <submittedName>
        <fullName evidence="1">Uncharacterized protein</fullName>
    </submittedName>
</protein>
<name>A0A7M1RZ57_9CAUD</name>
<dbReference type="Proteomes" id="UP000594161">
    <property type="component" value="Segment"/>
</dbReference>
<organism evidence="1 2">
    <name type="scientific">uncultured phage cr126_1</name>
    <dbReference type="NCBI Taxonomy" id="2772075"/>
    <lineage>
        <taxon>Viruses</taxon>
        <taxon>Duplodnaviria</taxon>
        <taxon>Heunggongvirae</taxon>
        <taxon>Uroviricota</taxon>
        <taxon>Caudoviricetes</taxon>
        <taxon>Crassvirales</taxon>
        <taxon>Steigviridae</taxon>
        <taxon>Asinivirinae</taxon>
        <taxon>Kolpuevirus</taxon>
        <taxon>Kolpuevirus hominis</taxon>
    </lineage>
</organism>
<evidence type="ECO:0000313" key="1">
    <source>
        <dbReference type="EMBL" id="QOR59638.1"/>
    </source>
</evidence>
<dbReference type="KEGG" id="vg:65130245"/>
<reference evidence="1 2" key="1">
    <citation type="submission" date="2020-07" db="EMBL/GenBank/DDBJ databases">
        <title>Taxonomic proposal: Crassvirales, a new order of highly abundant and diverse bacterial viruses.</title>
        <authorList>
            <person name="Shkoporov A.N."/>
            <person name="Stockdale S.R."/>
            <person name="Guerin E."/>
            <person name="Ross R.P."/>
            <person name="Hill C."/>
        </authorList>
    </citation>
    <scope>NUCLEOTIDE SEQUENCE [LARGE SCALE GENOMIC DNA]</scope>
</reference>
<accession>A0A7M1RZ57</accession>
<proteinExistence type="predicted"/>
<dbReference type="RefSeq" id="YP_010111796.1">
    <property type="nucleotide sequence ID" value="NC_055884.1"/>
</dbReference>